<dbReference type="SUPFAM" id="SSF50331">
    <property type="entry name" value="MOP-like"/>
    <property type="match status" value="1"/>
</dbReference>
<dbReference type="GO" id="GO:0022857">
    <property type="term" value="F:transmembrane transporter activity"/>
    <property type="evidence" value="ECO:0007669"/>
    <property type="project" value="InterPro"/>
</dbReference>
<dbReference type="SMART" id="SM00382">
    <property type="entry name" value="AAA"/>
    <property type="match status" value="1"/>
</dbReference>
<keyword evidence="6" id="KW-1185">Reference proteome</keyword>
<dbReference type="GO" id="GO:0016887">
    <property type="term" value="F:ATP hydrolysis activity"/>
    <property type="evidence" value="ECO:0007669"/>
    <property type="project" value="InterPro"/>
</dbReference>
<dbReference type="InterPro" id="IPR003593">
    <property type="entry name" value="AAA+_ATPase"/>
</dbReference>
<dbReference type="Pfam" id="PF08402">
    <property type="entry name" value="TOBE_2"/>
    <property type="match status" value="1"/>
</dbReference>
<dbReference type="SUPFAM" id="SSF52540">
    <property type="entry name" value="P-loop containing nucleoside triphosphate hydrolases"/>
    <property type="match status" value="1"/>
</dbReference>
<dbReference type="AlphaFoldDB" id="A0A841I120"/>
<evidence type="ECO:0000256" key="3">
    <source>
        <dbReference type="ARBA" id="ARBA00022840"/>
    </source>
</evidence>
<accession>A0A841I120</accession>
<proteinExistence type="predicted"/>
<dbReference type="InterPro" id="IPR017871">
    <property type="entry name" value="ABC_transporter-like_CS"/>
</dbReference>
<dbReference type="Proteomes" id="UP000569951">
    <property type="component" value="Unassembled WGS sequence"/>
</dbReference>
<feature type="domain" description="ABC transporter" evidence="4">
    <location>
        <begin position="5"/>
        <end position="239"/>
    </location>
</feature>
<dbReference type="PROSITE" id="PS50893">
    <property type="entry name" value="ABC_TRANSPORTER_2"/>
    <property type="match status" value="1"/>
</dbReference>
<dbReference type="RefSeq" id="WP_183986256.1">
    <property type="nucleotide sequence ID" value="NZ_JACHHG010000005.1"/>
</dbReference>
<dbReference type="Gene3D" id="3.40.50.300">
    <property type="entry name" value="P-loop containing nucleotide triphosphate hydrolases"/>
    <property type="match status" value="1"/>
</dbReference>
<gene>
    <name evidence="5" type="ORF">HNR42_001555</name>
</gene>
<dbReference type="EMBL" id="JACHHG010000005">
    <property type="protein sequence ID" value="MBB6098130.1"/>
    <property type="molecule type" value="Genomic_DNA"/>
</dbReference>
<name>A0A841I120_9DEIO</name>
<keyword evidence="3 5" id="KW-0067">ATP-binding</keyword>
<dbReference type="GO" id="GO:0015697">
    <property type="term" value="P:quaternary ammonium group transport"/>
    <property type="evidence" value="ECO:0007669"/>
    <property type="project" value="UniProtKB-ARBA"/>
</dbReference>
<dbReference type="GO" id="GO:0043190">
    <property type="term" value="C:ATP-binding cassette (ABC) transporter complex"/>
    <property type="evidence" value="ECO:0007669"/>
    <property type="project" value="InterPro"/>
</dbReference>
<organism evidence="5 6">
    <name type="scientific">Deinobacterium chartae</name>
    <dbReference type="NCBI Taxonomy" id="521158"/>
    <lineage>
        <taxon>Bacteria</taxon>
        <taxon>Thermotogati</taxon>
        <taxon>Deinococcota</taxon>
        <taxon>Deinococci</taxon>
        <taxon>Deinococcales</taxon>
        <taxon>Deinococcaceae</taxon>
        <taxon>Deinobacterium</taxon>
    </lineage>
</organism>
<dbReference type="FunFam" id="3.40.50.300:FF:000425">
    <property type="entry name" value="Probable ABC transporter, ATP-binding subunit"/>
    <property type="match status" value="1"/>
</dbReference>
<evidence type="ECO:0000256" key="2">
    <source>
        <dbReference type="ARBA" id="ARBA00022741"/>
    </source>
</evidence>
<dbReference type="InterPro" id="IPR003439">
    <property type="entry name" value="ABC_transporter-like_ATP-bd"/>
</dbReference>
<dbReference type="InterPro" id="IPR027417">
    <property type="entry name" value="P-loop_NTPase"/>
</dbReference>
<dbReference type="GO" id="GO:0005524">
    <property type="term" value="F:ATP binding"/>
    <property type="evidence" value="ECO:0007669"/>
    <property type="project" value="UniProtKB-KW"/>
</dbReference>
<evidence type="ECO:0000313" key="6">
    <source>
        <dbReference type="Proteomes" id="UP000569951"/>
    </source>
</evidence>
<protein>
    <submittedName>
        <fullName evidence="5">Iron(III) transport system ATP-binding protein</fullName>
    </submittedName>
</protein>
<evidence type="ECO:0000259" key="4">
    <source>
        <dbReference type="PROSITE" id="PS50893"/>
    </source>
</evidence>
<keyword evidence="1" id="KW-0813">Transport</keyword>
<dbReference type="PANTHER" id="PTHR42781">
    <property type="entry name" value="SPERMIDINE/PUTRESCINE IMPORT ATP-BINDING PROTEIN POTA"/>
    <property type="match status" value="1"/>
</dbReference>
<evidence type="ECO:0000256" key="1">
    <source>
        <dbReference type="ARBA" id="ARBA00022448"/>
    </source>
</evidence>
<comment type="caution">
    <text evidence="5">The sequence shown here is derived from an EMBL/GenBank/DDBJ whole genome shotgun (WGS) entry which is preliminary data.</text>
</comment>
<sequence length="346" mass="37643">MTAALELHAVCKRYGPGLPPVLEDLDLTVQPGELVSLLGPSGCGKTTTLRLIAGFERPDAGRIVLEGRELASENRFVPPERRGVGMVFQDYALFPHLSVLGNVMFGLSALRGAARREQARRALALVGLTVFERRWPHELSGGQQQRVAIARALARAPQLILLDEPFSNLDAALRRHTRAEVRAILRRAGASALLVTHDQEEALAFSDRVVVMRAGRIEQSGPPEQVYQAPRTAFVASFLGHSNLLPGSAHGLTARTALGELPLHEPAYGPVLLSVRPEHLRLEAPDPTRASAEVIAREYLGHDASYLLRLEGGLELRVREAGSRPRPEGSRVGLRLEGTARVVRSS</sequence>
<dbReference type="Gene3D" id="2.40.50.100">
    <property type="match status" value="1"/>
</dbReference>
<keyword evidence="2" id="KW-0547">Nucleotide-binding</keyword>
<dbReference type="InterPro" id="IPR050093">
    <property type="entry name" value="ABC_SmlMolc_Importer"/>
</dbReference>
<dbReference type="PROSITE" id="PS00211">
    <property type="entry name" value="ABC_TRANSPORTER_1"/>
    <property type="match status" value="1"/>
</dbReference>
<dbReference type="PANTHER" id="PTHR42781:SF4">
    <property type="entry name" value="SPERMIDINE_PUTRESCINE IMPORT ATP-BINDING PROTEIN POTA"/>
    <property type="match status" value="1"/>
</dbReference>
<dbReference type="InterPro" id="IPR008995">
    <property type="entry name" value="Mo/tungstate-bd_C_term_dom"/>
</dbReference>
<dbReference type="InterPro" id="IPR013611">
    <property type="entry name" value="Transp-assoc_OB_typ2"/>
</dbReference>
<evidence type="ECO:0000313" key="5">
    <source>
        <dbReference type="EMBL" id="MBB6098130.1"/>
    </source>
</evidence>
<reference evidence="5 6" key="1">
    <citation type="submission" date="2020-08" db="EMBL/GenBank/DDBJ databases">
        <title>Genomic Encyclopedia of Type Strains, Phase IV (KMG-IV): sequencing the most valuable type-strain genomes for metagenomic binning, comparative biology and taxonomic classification.</title>
        <authorList>
            <person name="Goeker M."/>
        </authorList>
    </citation>
    <scope>NUCLEOTIDE SEQUENCE [LARGE SCALE GENOMIC DNA]</scope>
    <source>
        <strain evidence="5 6">DSM 21458</strain>
    </source>
</reference>
<dbReference type="Pfam" id="PF00005">
    <property type="entry name" value="ABC_tran"/>
    <property type="match status" value="1"/>
</dbReference>